<gene>
    <name evidence="1" type="ORF">Taro_021488</name>
</gene>
<reference evidence="1" key="1">
    <citation type="submission" date="2017-07" db="EMBL/GenBank/DDBJ databases">
        <title>Taro Niue Genome Assembly and Annotation.</title>
        <authorList>
            <person name="Atibalentja N."/>
            <person name="Keating K."/>
            <person name="Fields C.J."/>
        </authorList>
    </citation>
    <scope>NUCLEOTIDE SEQUENCE</scope>
    <source>
        <strain evidence="1">Niue_2</strain>
        <tissue evidence="1">Leaf</tissue>
    </source>
</reference>
<dbReference type="AlphaFoldDB" id="A0A843UZ50"/>
<proteinExistence type="predicted"/>
<sequence length="129" mass="14459">MHTIFQVLNWYNLLVGHVGIHGQRRLTEALVKGSLVWQKEYPTESSPQAKKGLSYCARVYAHAACENRSSACVNLIMETPILHGSGYVPQVPVKMMKLIRWIPPICDFSLNVDGACKEEHMDTLAYSLG</sequence>
<name>A0A843UZ50_COLES</name>
<dbReference type="Proteomes" id="UP000652761">
    <property type="component" value="Unassembled WGS sequence"/>
</dbReference>
<comment type="caution">
    <text evidence="1">The sequence shown here is derived from an EMBL/GenBank/DDBJ whole genome shotgun (WGS) entry which is preliminary data.</text>
</comment>
<evidence type="ECO:0000313" key="1">
    <source>
        <dbReference type="EMBL" id="MQL88918.1"/>
    </source>
</evidence>
<organism evidence="1 2">
    <name type="scientific">Colocasia esculenta</name>
    <name type="common">Wild taro</name>
    <name type="synonym">Arum esculentum</name>
    <dbReference type="NCBI Taxonomy" id="4460"/>
    <lineage>
        <taxon>Eukaryota</taxon>
        <taxon>Viridiplantae</taxon>
        <taxon>Streptophyta</taxon>
        <taxon>Embryophyta</taxon>
        <taxon>Tracheophyta</taxon>
        <taxon>Spermatophyta</taxon>
        <taxon>Magnoliopsida</taxon>
        <taxon>Liliopsida</taxon>
        <taxon>Araceae</taxon>
        <taxon>Aroideae</taxon>
        <taxon>Colocasieae</taxon>
        <taxon>Colocasia</taxon>
    </lineage>
</organism>
<dbReference type="EMBL" id="NMUH01001101">
    <property type="protein sequence ID" value="MQL88918.1"/>
    <property type="molecule type" value="Genomic_DNA"/>
</dbReference>
<keyword evidence="2" id="KW-1185">Reference proteome</keyword>
<protein>
    <submittedName>
        <fullName evidence="1">Uncharacterized protein</fullName>
    </submittedName>
</protein>
<evidence type="ECO:0000313" key="2">
    <source>
        <dbReference type="Proteomes" id="UP000652761"/>
    </source>
</evidence>
<accession>A0A843UZ50</accession>